<dbReference type="Proteomes" id="UP000187609">
    <property type="component" value="Unassembled WGS sequence"/>
</dbReference>
<evidence type="ECO:0000256" key="3">
    <source>
        <dbReference type="ARBA" id="ARBA00023125"/>
    </source>
</evidence>
<evidence type="ECO:0000313" key="7">
    <source>
        <dbReference type="EMBL" id="OIT19840.1"/>
    </source>
</evidence>
<evidence type="ECO:0000256" key="1">
    <source>
        <dbReference type="ARBA" id="ARBA00004123"/>
    </source>
</evidence>
<accession>A0A1J6K438</accession>
<dbReference type="AlphaFoldDB" id="A0A1J6K438"/>
<reference evidence="7" key="1">
    <citation type="submission" date="2016-11" db="EMBL/GenBank/DDBJ databases">
        <title>The genome of Nicotiana attenuata.</title>
        <authorList>
            <person name="Xu S."/>
            <person name="Brockmoeller T."/>
            <person name="Gaquerel E."/>
            <person name="Navarro A."/>
            <person name="Kuhl H."/>
            <person name="Gase K."/>
            <person name="Ling Z."/>
            <person name="Zhou W."/>
            <person name="Kreitzer C."/>
            <person name="Stanke M."/>
            <person name="Tang H."/>
            <person name="Lyons E."/>
            <person name="Pandey P."/>
            <person name="Pandey S.P."/>
            <person name="Timmermann B."/>
            <person name="Baldwin I.T."/>
        </authorList>
    </citation>
    <scope>NUCLEOTIDE SEQUENCE [LARGE SCALE GENOMIC DNA]</scope>
    <source>
        <strain evidence="7">UT</strain>
    </source>
</reference>
<comment type="caution">
    <text evidence="7">The sequence shown here is derived from an EMBL/GenBank/DDBJ whole genome shotgun (WGS) entry which is preliminary data.</text>
</comment>
<keyword evidence="4" id="KW-0804">Transcription</keyword>
<protein>
    <recommendedName>
        <fullName evidence="6">TF-B3 domain-containing protein</fullName>
    </recommendedName>
</protein>
<evidence type="ECO:0000256" key="2">
    <source>
        <dbReference type="ARBA" id="ARBA00023015"/>
    </source>
</evidence>
<gene>
    <name evidence="7" type="ORF">A4A49_53638</name>
</gene>
<dbReference type="InterPro" id="IPR015300">
    <property type="entry name" value="DNA-bd_pseudobarrel_sf"/>
</dbReference>
<evidence type="ECO:0000256" key="4">
    <source>
        <dbReference type="ARBA" id="ARBA00023163"/>
    </source>
</evidence>
<evidence type="ECO:0000256" key="5">
    <source>
        <dbReference type="ARBA" id="ARBA00023242"/>
    </source>
</evidence>
<name>A0A1J6K438_NICAT</name>
<keyword evidence="8" id="KW-1185">Reference proteome</keyword>
<keyword evidence="3" id="KW-0238">DNA-binding</keyword>
<dbReference type="SMR" id="A0A1J6K438"/>
<comment type="subcellular location">
    <subcellularLocation>
        <location evidence="1">Nucleus</location>
    </subcellularLocation>
</comment>
<dbReference type="InterPro" id="IPR003340">
    <property type="entry name" value="B3_DNA-bd"/>
</dbReference>
<evidence type="ECO:0000259" key="6">
    <source>
        <dbReference type="PROSITE" id="PS50863"/>
    </source>
</evidence>
<dbReference type="EMBL" id="MJEQ01006140">
    <property type="protein sequence ID" value="OIT19840.1"/>
    <property type="molecule type" value="Genomic_DNA"/>
</dbReference>
<dbReference type="CDD" id="cd10017">
    <property type="entry name" value="B3_DNA"/>
    <property type="match status" value="1"/>
</dbReference>
<dbReference type="Gene3D" id="2.40.330.10">
    <property type="entry name" value="DNA-binding pseudobarrel domain"/>
    <property type="match status" value="1"/>
</dbReference>
<keyword evidence="5" id="KW-0539">Nucleus</keyword>
<dbReference type="Pfam" id="PF02362">
    <property type="entry name" value="B3"/>
    <property type="match status" value="1"/>
</dbReference>
<evidence type="ECO:0000313" key="8">
    <source>
        <dbReference type="Proteomes" id="UP000187609"/>
    </source>
</evidence>
<keyword evidence="2" id="KW-0805">Transcription regulation</keyword>
<dbReference type="PROSITE" id="PS50863">
    <property type="entry name" value="B3"/>
    <property type="match status" value="1"/>
</dbReference>
<organism evidence="7 8">
    <name type="scientific">Nicotiana attenuata</name>
    <name type="common">Coyote tobacco</name>
    <dbReference type="NCBI Taxonomy" id="49451"/>
    <lineage>
        <taxon>Eukaryota</taxon>
        <taxon>Viridiplantae</taxon>
        <taxon>Streptophyta</taxon>
        <taxon>Embryophyta</taxon>
        <taxon>Tracheophyta</taxon>
        <taxon>Spermatophyta</taxon>
        <taxon>Magnoliopsida</taxon>
        <taxon>eudicotyledons</taxon>
        <taxon>Gunneridae</taxon>
        <taxon>Pentapetalae</taxon>
        <taxon>asterids</taxon>
        <taxon>lamiids</taxon>
        <taxon>Solanales</taxon>
        <taxon>Solanaceae</taxon>
        <taxon>Nicotianoideae</taxon>
        <taxon>Nicotianeae</taxon>
        <taxon>Nicotiana</taxon>
    </lineage>
</organism>
<dbReference type="SMART" id="SM01019">
    <property type="entry name" value="B3"/>
    <property type="match status" value="1"/>
</dbReference>
<dbReference type="GO" id="GO:0003677">
    <property type="term" value="F:DNA binding"/>
    <property type="evidence" value="ECO:0007669"/>
    <property type="project" value="UniProtKB-KW"/>
</dbReference>
<dbReference type="Gramene" id="OIT19840">
    <property type="protein sequence ID" value="OIT19840"/>
    <property type="gene ID" value="A4A49_53638"/>
</dbReference>
<proteinExistence type="predicted"/>
<sequence length="107" mass="12933">MNPSFEVLMKDSYISQDYMHIPKYFYEHLPESHSTTVLHYDGEPWFMEINMGKQRWFKDGWKYFVMNNNIKRGWLINFELVEITEFCVIFQLQVTGRGTLQDPVEIN</sequence>
<feature type="domain" description="TF-B3" evidence="6">
    <location>
        <begin position="4"/>
        <end position="94"/>
    </location>
</feature>
<dbReference type="SUPFAM" id="SSF101936">
    <property type="entry name" value="DNA-binding pseudobarrel domain"/>
    <property type="match status" value="1"/>
</dbReference>
<dbReference type="GO" id="GO:0005634">
    <property type="term" value="C:nucleus"/>
    <property type="evidence" value="ECO:0007669"/>
    <property type="project" value="UniProtKB-SubCell"/>
</dbReference>